<organism evidence="2 3">
    <name type="scientific">Phyllosticta citrichinensis</name>
    <dbReference type="NCBI Taxonomy" id="1130410"/>
    <lineage>
        <taxon>Eukaryota</taxon>
        <taxon>Fungi</taxon>
        <taxon>Dikarya</taxon>
        <taxon>Ascomycota</taxon>
        <taxon>Pezizomycotina</taxon>
        <taxon>Dothideomycetes</taxon>
        <taxon>Dothideomycetes incertae sedis</taxon>
        <taxon>Botryosphaeriales</taxon>
        <taxon>Phyllostictaceae</taxon>
        <taxon>Phyllosticta</taxon>
    </lineage>
</organism>
<evidence type="ECO:0000313" key="3">
    <source>
        <dbReference type="Proteomes" id="UP001456524"/>
    </source>
</evidence>
<feature type="compositionally biased region" description="Polar residues" evidence="1">
    <location>
        <begin position="546"/>
        <end position="559"/>
    </location>
</feature>
<comment type="caution">
    <text evidence="2">The sequence shown here is derived from an EMBL/GenBank/DDBJ whole genome shotgun (WGS) entry which is preliminary data.</text>
</comment>
<proteinExistence type="predicted"/>
<keyword evidence="3" id="KW-1185">Reference proteome</keyword>
<feature type="compositionally biased region" description="Basic residues" evidence="1">
    <location>
        <begin position="448"/>
        <end position="471"/>
    </location>
</feature>
<protein>
    <submittedName>
        <fullName evidence="2">Uncharacterized protein</fullName>
    </submittedName>
</protein>
<feature type="compositionally biased region" description="Low complexity" evidence="1">
    <location>
        <begin position="483"/>
        <end position="498"/>
    </location>
</feature>
<dbReference type="EMBL" id="JBBWUH010000002">
    <property type="protein sequence ID" value="KAK8175291.1"/>
    <property type="molecule type" value="Genomic_DNA"/>
</dbReference>
<evidence type="ECO:0000256" key="1">
    <source>
        <dbReference type="SAM" id="MobiDB-lite"/>
    </source>
</evidence>
<name>A0ABR1Y299_9PEZI</name>
<feature type="region of interest" description="Disordered" evidence="1">
    <location>
        <begin position="326"/>
        <end position="353"/>
    </location>
</feature>
<feature type="compositionally biased region" description="Low complexity" evidence="1">
    <location>
        <begin position="412"/>
        <end position="439"/>
    </location>
</feature>
<gene>
    <name evidence="2" type="ORF">IWX90DRAFT_423812</name>
</gene>
<sequence length="622" mass="69081">MPLRNCVERQHLLDLLTSAVAATHPHASHTLADYIARPLTDHELHQLLQIIHHNHQAKERGATQPELLWCIDHAKTQYATYLRALGKRDIKVYWAATKDLKRFGPSYRREHWFFFSQIYARRYSDDPIEKCKKTEDNYAGFCVVVNSAEYEKLTGITAEWPVHVRIKDNISQTYGPRDFSEPTRSMKDVYFGMIKCLVSIHAARFDFEPTPFVRGNAHWYPFACSTYTTHERLCNHYRRTTTEELNLWDRGDKPEAVLCKGRKRAGERQAVIDGEEKYSIRREPPVQMDGEQIQRAGFFSGKLGGFTSHHGPGHSVLPLDQPAVTGRYDKAGRMPPPPEFRITASSESGEDSRSVAVASLSLVTGHVKRMKSFVQKPSRGEPVAPSTDEAEAIRPQGEQTPEHPLATPPSSPLSLLSVQLASSTTGLETPPSSTSPVKPSRMDTPNRQFKRRVPSAASKMKRKKATPRRPGLKTNSSQDSVLSDRSTLATRTTSSSSLEPLTKTSTGESKISLPCVDSPSPTNLWTHPSVASNRRQPTLHKDSGLGTFSPSRQATTSIQRVDALDQRTASASPHLSNGAPELPPSQKARGSIGDRKDSCFSGPMVQQTSAAMDALMNSVSPK</sequence>
<feature type="compositionally biased region" description="Polar residues" evidence="1">
    <location>
        <begin position="519"/>
        <end position="536"/>
    </location>
</feature>
<reference evidence="2 3" key="1">
    <citation type="journal article" date="2022" name="G3 (Bethesda)">
        <title>Enemy or ally: a genomic approach to elucidate the lifestyle of Phyllosticta citrichinaensis.</title>
        <authorList>
            <person name="Buijs V.A."/>
            <person name="Groenewald J.Z."/>
            <person name="Haridas S."/>
            <person name="LaButti K.M."/>
            <person name="Lipzen A."/>
            <person name="Martin F.M."/>
            <person name="Barry K."/>
            <person name="Grigoriev I.V."/>
            <person name="Crous P.W."/>
            <person name="Seidl M.F."/>
        </authorList>
    </citation>
    <scope>NUCLEOTIDE SEQUENCE [LARGE SCALE GENOMIC DNA]</scope>
    <source>
        <strain evidence="2 3">CBS 129764</strain>
    </source>
</reference>
<feature type="region of interest" description="Disordered" evidence="1">
    <location>
        <begin position="372"/>
        <end position="602"/>
    </location>
</feature>
<accession>A0ABR1Y299</accession>
<dbReference type="Proteomes" id="UP001456524">
    <property type="component" value="Unassembled WGS sequence"/>
</dbReference>
<evidence type="ECO:0000313" key="2">
    <source>
        <dbReference type="EMBL" id="KAK8175291.1"/>
    </source>
</evidence>